<dbReference type="PANTHER" id="PTHR10848">
    <property type="entry name" value="MEIOTIC RECOMBINATION PROTEIN SPO11"/>
    <property type="match status" value="1"/>
</dbReference>
<comment type="catalytic activity">
    <reaction evidence="1 10">
        <text>ATP-dependent breakage, passage and rejoining of double-stranded DNA.</text>
        <dbReference type="EC" id="5.6.2.2"/>
    </reaction>
</comment>
<comment type="cofactor">
    <cofactor evidence="2">
        <name>Mg(2+)</name>
        <dbReference type="ChEBI" id="CHEBI:18420"/>
    </cofactor>
</comment>
<comment type="caution">
    <text evidence="13">The sequence shown here is derived from an EMBL/GenBank/DDBJ whole genome shotgun (WGS) entry which is preliminary data.</text>
</comment>
<gene>
    <name evidence="13" type="ORF">Vretimale_5921</name>
</gene>
<dbReference type="InterPro" id="IPR034136">
    <property type="entry name" value="TOPRIM_Topo6A/Spo11"/>
</dbReference>
<feature type="domain" description="Spo11/DNA topoisomerase VI subunit A N-terminal" evidence="11">
    <location>
        <begin position="99"/>
        <end position="160"/>
    </location>
</feature>
<dbReference type="PANTHER" id="PTHR10848:SF0">
    <property type="entry name" value="MEIOTIC RECOMBINATION PROTEIN SPO11"/>
    <property type="match status" value="1"/>
</dbReference>
<dbReference type="GO" id="GO:0003677">
    <property type="term" value="F:DNA binding"/>
    <property type="evidence" value="ECO:0007669"/>
    <property type="project" value="UniProtKB-UniRule"/>
</dbReference>
<evidence type="ECO:0000256" key="3">
    <source>
        <dbReference type="ARBA" id="ARBA00006559"/>
    </source>
</evidence>
<comment type="similarity">
    <text evidence="3 10">Belongs to the TOP6A family.</text>
</comment>
<dbReference type="Pfam" id="PF21180">
    <property type="entry name" value="TOP6A-Spo11_Toprim"/>
    <property type="match status" value="1"/>
</dbReference>
<dbReference type="Gene3D" id="3.40.1360.10">
    <property type="match status" value="1"/>
</dbReference>
<dbReference type="SUPFAM" id="SSF56726">
    <property type="entry name" value="DNA topoisomerase IV, alpha subunit"/>
    <property type="match status" value="1"/>
</dbReference>
<keyword evidence="7 10" id="KW-0799">Topoisomerase</keyword>
<evidence type="ECO:0000256" key="10">
    <source>
        <dbReference type="PROSITE-ProRule" id="PRU01385"/>
    </source>
</evidence>
<dbReference type="Proteomes" id="UP000722791">
    <property type="component" value="Unassembled WGS sequence"/>
</dbReference>
<dbReference type="GO" id="GO:0003918">
    <property type="term" value="F:DNA topoisomerase type II (double strand cut, ATP-hydrolyzing) activity"/>
    <property type="evidence" value="ECO:0007669"/>
    <property type="project" value="UniProtKB-UniRule"/>
</dbReference>
<dbReference type="GO" id="GO:0000706">
    <property type="term" value="P:meiotic DNA double-strand break processing"/>
    <property type="evidence" value="ECO:0007669"/>
    <property type="project" value="TreeGrafter"/>
</dbReference>
<dbReference type="Gene3D" id="1.10.10.10">
    <property type="entry name" value="Winged helix-like DNA-binding domain superfamily/Winged helix DNA-binding domain"/>
    <property type="match status" value="1"/>
</dbReference>
<dbReference type="GO" id="GO:0000228">
    <property type="term" value="C:nuclear chromosome"/>
    <property type="evidence" value="ECO:0007669"/>
    <property type="project" value="TreeGrafter"/>
</dbReference>
<evidence type="ECO:0000256" key="2">
    <source>
        <dbReference type="ARBA" id="ARBA00001946"/>
    </source>
</evidence>
<evidence type="ECO:0000256" key="1">
    <source>
        <dbReference type="ARBA" id="ARBA00000185"/>
    </source>
</evidence>
<evidence type="ECO:0000256" key="7">
    <source>
        <dbReference type="ARBA" id="ARBA00023029"/>
    </source>
</evidence>
<dbReference type="EMBL" id="BNCQ01000008">
    <property type="protein sequence ID" value="GIM01067.1"/>
    <property type="molecule type" value="Genomic_DNA"/>
</dbReference>
<evidence type="ECO:0000256" key="8">
    <source>
        <dbReference type="ARBA" id="ARBA00023125"/>
    </source>
</evidence>
<keyword evidence="6" id="KW-0460">Magnesium</keyword>
<keyword evidence="5" id="KW-0479">Metal-binding</keyword>
<dbReference type="InterPro" id="IPR013049">
    <property type="entry name" value="Spo11/TopoVI_A_N"/>
</dbReference>
<feature type="domain" description="Topoisomerase 6 subunit A/Spo11 TOPRIM" evidence="12">
    <location>
        <begin position="230"/>
        <end position="385"/>
    </location>
</feature>
<keyword evidence="8 10" id="KW-0238">DNA-binding</keyword>
<dbReference type="AlphaFoldDB" id="A0A8J4LKF9"/>
<dbReference type="Pfam" id="PF04406">
    <property type="entry name" value="TP6A_N"/>
    <property type="match status" value="1"/>
</dbReference>
<dbReference type="GO" id="GO:0042138">
    <property type="term" value="P:meiotic DNA double-strand break formation"/>
    <property type="evidence" value="ECO:0007669"/>
    <property type="project" value="TreeGrafter"/>
</dbReference>
<dbReference type="PRINTS" id="PR01550">
    <property type="entry name" value="TOP6AFAMILY"/>
</dbReference>
<sequence length="408" mass="43422">VICHFYAQNIMAGRLMSGQQFPAPEVPIMDTLRLNASSILARIETTVESLVTEIAEGCVPTLQLASRSRSRNDGAGQQQDRVGLQRSLLSNKGAAAVSYARVLAVLNAVHDLLRQGRQATQRDLYYTLLQPPLFNSPREVNAAVADAAALVGVPRSGLGVNCAGRGAVAGRLQIRDGPASPWVDCSTAGPSGRALPGDLATIARFGLQLMPAATGPGVGASGGVAAGSGYLLVVEKDAVFQRLAEDRIWDHLPCVLLTARGMPDLATRAFAARLAACFPPPRLQPVGLVDYNPSGVIILASYKYGSDRLGPEGRAHPLPGLRWLGLRSGHLADMEQQDLQPLSERDHALMRGLRERLGRTEPGWVSELTAMETAGYKADIEVVYRAGAGGYGALRDLVVRAVLSRDLI</sequence>
<dbReference type="InterPro" id="IPR002815">
    <property type="entry name" value="Spo11/TopoVI_A"/>
</dbReference>
<keyword evidence="9 10" id="KW-0413">Isomerase</keyword>
<evidence type="ECO:0000256" key="4">
    <source>
        <dbReference type="ARBA" id="ARBA00012895"/>
    </source>
</evidence>
<dbReference type="GO" id="GO:0007131">
    <property type="term" value="P:reciprocal meiotic recombination"/>
    <property type="evidence" value="ECO:0007669"/>
    <property type="project" value="TreeGrafter"/>
</dbReference>
<dbReference type="InterPro" id="IPR036388">
    <property type="entry name" value="WH-like_DNA-bd_sf"/>
</dbReference>
<feature type="non-terminal residue" evidence="13">
    <location>
        <position position="408"/>
    </location>
</feature>
<accession>A0A8J4LKF9</accession>
<name>A0A8J4LKF9_9CHLO</name>
<dbReference type="CDD" id="cd00223">
    <property type="entry name" value="TOPRIM_TopoIIB_SPO"/>
    <property type="match status" value="1"/>
</dbReference>
<evidence type="ECO:0000256" key="6">
    <source>
        <dbReference type="ARBA" id="ARBA00022842"/>
    </source>
</evidence>
<dbReference type="EC" id="5.6.2.2" evidence="4"/>
<dbReference type="GO" id="GO:0005524">
    <property type="term" value="F:ATP binding"/>
    <property type="evidence" value="ECO:0007669"/>
    <property type="project" value="InterPro"/>
</dbReference>
<evidence type="ECO:0000259" key="11">
    <source>
        <dbReference type="Pfam" id="PF04406"/>
    </source>
</evidence>
<reference evidence="13" key="1">
    <citation type="journal article" date="2021" name="Proc. Natl. Acad. Sci. U.S.A.">
        <title>Three genomes in the algal genus Volvox reveal the fate of a haploid sex-determining region after a transition to homothallism.</title>
        <authorList>
            <person name="Yamamoto K."/>
            <person name="Hamaji T."/>
            <person name="Kawai-Toyooka H."/>
            <person name="Matsuzaki R."/>
            <person name="Takahashi F."/>
            <person name="Nishimura Y."/>
            <person name="Kawachi M."/>
            <person name="Noguchi H."/>
            <person name="Minakuchi Y."/>
            <person name="Umen J.G."/>
            <person name="Toyoda A."/>
            <person name="Nozaki H."/>
        </authorList>
    </citation>
    <scope>NUCLEOTIDE SEQUENCE</scope>
    <source>
        <strain evidence="13">NIES-3785</strain>
    </source>
</reference>
<evidence type="ECO:0000256" key="9">
    <source>
        <dbReference type="ARBA" id="ARBA00023235"/>
    </source>
</evidence>
<dbReference type="PROSITE" id="PS52041">
    <property type="entry name" value="TOPO_IIB"/>
    <property type="match status" value="1"/>
</dbReference>
<evidence type="ECO:0000313" key="13">
    <source>
        <dbReference type="EMBL" id="GIM01067.1"/>
    </source>
</evidence>
<dbReference type="GO" id="GO:0046872">
    <property type="term" value="F:metal ion binding"/>
    <property type="evidence" value="ECO:0007669"/>
    <property type="project" value="UniProtKB-KW"/>
</dbReference>
<dbReference type="InterPro" id="IPR036078">
    <property type="entry name" value="Spo11/TopoVI_A_sf"/>
</dbReference>
<evidence type="ECO:0000259" key="12">
    <source>
        <dbReference type="Pfam" id="PF21180"/>
    </source>
</evidence>
<organism evidence="13 14">
    <name type="scientific">Volvox reticuliferus</name>
    <dbReference type="NCBI Taxonomy" id="1737510"/>
    <lineage>
        <taxon>Eukaryota</taxon>
        <taxon>Viridiplantae</taxon>
        <taxon>Chlorophyta</taxon>
        <taxon>core chlorophytes</taxon>
        <taxon>Chlorophyceae</taxon>
        <taxon>CS clade</taxon>
        <taxon>Chlamydomonadales</taxon>
        <taxon>Volvocaceae</taxon>
        <taxon>Volvox</taxon>
    </lineage>
</organism>
<feature type="active site" description="O-(5'-phospho-DNA)-tyrosine intermediate" evidence="10">
    <location>
        <position position="126"/>
    </location>
</feature>
<protein>
    <recommendedName>
        <fullName evidence="4">DNA topoisomerase (ATP-hydrolyzing)</fullName>
        <ecNumber evidence="4">5.6.2.2</ecNumber>
    </recommendedName>
</protein>
<evidence type="ECO:0000256" key="5">
    <source>
        <dbReference type="ARBA" id="ARBA00022723"/>
    </source>
</evidence>
<evidence type="ECO:0000313" key="14">
    <source>
        <dbReference type="Proteomes" id="UP000722791"/>
    </source>
</evidence>
<proteinExistence type="inferred from homology"/>